<protein>
    <submittedName>
        <fullName evidence="2">Uncharacterized protein</fullName>
    </submittedName>
</protein>
<gene>
    <name evidence="2" type="ORF">DWX06_10550</name>
</gene>
<accession>A0A412Q2B4</accession>
<dbReference type="Proteomes" id="UP000284296">
    <property type="component" value="Unassembled WGS sequence"/>
</dbReference>
<name>A0A412Q2B4_9FIRM</name>
<evidence type="ECO:0000256" key="1">
    <source>
        <dbReference type="SAM" id="MobiDB-lite"/>
    </source>
</evidence>
<dbReference type="EMBL" id="QRXG01000018">
    <property type="protein sequence ID" value="RGT80202.1"/>
    <property type="molecule type" value="Genomic_DNA"/>
</dbReference>
<evidence type="ECO:0000313" key="3">
    <source>
        <dbReference type="Proteomes" id="UP000284296"/>
    </source>
</evidence>
<sequence>MKSPPCNDYTMQGGKIKAETGQQSLCQRPDGDRRSDDGKPRDSVSDTVGNMAAGELAKRFTVGQQVFNDFLR</sequence>
<feature type="compositionally biased region" description="Basic and acidic residues" evidence="1">
    <location>
        <begin position="29"/>
        <end position="44"/>
    </location>
</feature>
<feature type="region of interest" description="Disordered" evidence="1">
    <location>
        <begin position="1"/>
        <end position="50"/>
    </location>
</feature>
<proteinExistence type="predicted"/>
<dbReference type="AlphaFoldDB" id="A0A412Q2B4"/>
<organism evidence="2 3">
    <name type="scientific">Agathobacter rectalis</name>
    <dbReference type="NCBI Taxonomy" id="39491"/>
    <lineage>
        <taxon>Bacteria</taxon>
        <taxon>Bacillati</taxon>
        <taxon>Bacillota</taxon>
        <taxon>Clostridia</taxon>
        <taxon>Lachnospirales</taxon>
        <taxon>Lachnospiraceae</taxon>
        <taxon>Agathobacter</taxon>
    </lineage>
</organism>
<reference evidence="2 3" key="1">
    <citation type="submission" date="2018-08" db="EMBL/GenBank/DDBJ databases">
        <title>A genome reference for cultivated species of the human gut microbiota.</title>
        <authorList>
            <person name="Zou Y."/>
            <person name="Xue W."/>
            <person name="Luo G."/>
        </authorList>
    </citation>
    <scope>NUCLEOTIDE SEQUENCE [LARGE SCALE GENOMIC DNA]</scope>
    <source>
        <strain evidence="2 3">AF18-16LB</strain>
    </source>
</reference>
<evidence type="ECO:0000313" key="2">
    <source>
        <dbReference type="EMBL" id="RGT80202.1"/>
    </source>
</evidence>
<comment type="caution">
    <text evidence="2">The sequence shown here is derived from an EMBL/GenBank/DDBJ whole genome shotgun (WGS) entry which is preliminary data.</text>
</comment>